<proteinExistence type="predicted"/>
<evidence type="ECO:0000313" key="1">
    <source>
        <dbReference type="EMBL" id="KAF5769320.1"/>
    </source>
</evidence>
<comment type="caution">
    <text evidence="1">The sequence shown here is derived from an EMBL/GenBank/DDBJ whole genome shotgun (WGS) entry which is preliminary data.</text>
</comment>
<reference evidence="1" key="2">
    <citation type="submission" date="2020-06" db="EMBL/GenBank/DDBJ databases">
        <title>Helianthus annuus Genome sequencing and assembly Release 2.</title>
        <authorList>
            <person name="Gouzy J."/>
            <person name="Langlade N."/>
            <person name="Munos S."/>
        </authorList>
    </citation>
    <scope>NUCLEOTIDE SEQUENCE</scope>
    <source>
        <tissue evidence="1">Leaves</tissue>
    </source>
</reference>
<dbReference type="Gramene" id="mRNA:HanXRQr2_Chr14g0646861">
    <property type="protein sequence ID" value="mRNA:HanXRQr2_Chr14g0646861"/>
    <property type="gene ID" value="HanXRQr2_Chr14g0646861"/>
</dbReference>
<evidence type="ECO:0000313" key="2">
    <source>
        <dbReference type="Proteomes" id="UP000215914"/>
    </source>
</evidence>
<keyword evidence="2" id="KW-1185">Reference proteome</keyword>
<organism evidence="1 2">
    <name type="scientific">Helianthus annuus</name>
    <name type="common">Common sunflower</name>
    <dbReference type="NCBI Taxonomy" id="4232"/>
    <lineage>
        <taxon>Eukaryota</taxon>
        <taxon>Viridiplantae</taxon>
        <taxon>Streptophyta</taxon>
        <taxon>Embryophyta</taxon>
        <taxon>Tracheophyta</taxon>
        <taxon>Spermatophyta</taxon>
        <taxon>Magnoliopsida</taxon>
        <taxon>eudicotyledons</taxon>
        <taxon>Gunneridae</taxon>
        <taxon>Pentapetalae</taxon>
        <taxon>asterids</taxon>
        <taxon>campanulids</taxon>
        <taxon>Asterales</taxon>
        <taxon>Asteraceae</taxon>
        <taxon>Asteroideae</taxon>
        <taxon>Heliantheae alliance</taxon>
        <taxon>Heliantheae</taxon>
        <taxon>Helianthus</taxon>
    </lineage>
</organism>
<sequence length="103" mass="11392">MCREEKMVKVEKGSDVAEKIVVAVKASKEIPKTALVWALTHVVQPGHCITLLVVLPAQSSGRKLWGFPRFTGDCASGHRKSYLGTSSKQKIDLMDSCSQMIYR</sequence>
<dbReference type="AlphaFoldDB" id="A0A9K3E8V4"/>
<name>A0A9K3E8V4_HELAN</name>
<accession>A0A9K3E8V4</accession>
<reference evidence="1" key="1">
    <citation type="journal article" date="2017" name="Nature">
        <title>The sunflower genome provides insights into oil metabolism, flowering and Asterid evolution.</title>
        <authorList>
            <person name="Badouin H."/>
            <person name="Gouzy J."/>
            <person name="Grassa C.J."/>
            <person name="Murat F."/>
            <person name="Staton S.E."/>
            <person name="Cottret L."/>
            <person name="Lelandais-Briere C."/>
            <person name="Owens G.L."/>
            <person name="Carrere S."/>
            <person name="Mayjonade B."/>
            <person name="Legrand L."/>
            <person name="Gill N."/>
            <person name="Kane N.C."/>
            <person name="Bowers J.E."/>
            <person name="Hubner S."/>
            <person name="Bellec A."/>
            <person name="Berard A."/>
            <person name="Berges H."/>
            <person name="Blanchet N."/>
            <person name="Boniface M.C."/>
            <person name="Brunel D."/>
            <person name="Catrice O."/>
            <person name="Chaidir N."/>
            <person name="Claudel C."/>
            <person name="Donnadieu C."/>
            <person name="Faraut T."/>
            <person name="Fievet G."/>
            <person name="Helmstetter N."/>
            <person name="King M."/>
            <person name="Knapp S.J."/>
            <person name="Lai Z."/>
            <person name="Le Paslier M.C."/>
            <person name="Lippi Y."/>
            <person name="Lorenzon L."/>
            <person name="Mandel J.R."/>
            <person name="Marage G."/>
            <person name="Marchand G."/>
            <person name="Marquand E."/>
            <person name="Bret-Mestries E."/>
            <person name="Morien E."/>
            <person name="Nambeesan S."/>
            <person name="Nguyen T."/>
            <person name="Pegot-Espagnet P."/>
            <person name="Pouilly N."/>
            <person name="Raftis F."/>
            <person name="Sallet E."/>
            <person name="Schiex T."/>
            <person name="Thomas J."/>
            <person name="Vandecasteele C."/>
            <person name="Vares D."/>
            <person name="Vear F."/>
            <person name="Vautrin S."/>
            <person name="Crespi M."/>
            <person name="Mangin B."/>
            <person name="Burke J.M."/>
            <person name="Salse J."/>
            <person name="Munos S."/>
            <person name="Vincourt P."/>
            <person name="Rieseberg L.H."/>
            <person name="Langlade N.B."/>
        </authorList>
    </citation>
    <scope>NUCLEOTIDE SEQUENCE</scope>
    <source>
        <tissue evidence="1">Leaves</tissue>
    </source>
</reference>
<dbReference type="OrthoDB" id="1730652at2759"/>
<dbReference type="Proteomes" id="UP000215914">
    <property type="component" value="Unassembled WGS sequence"/>
</dbReference>
<dbReference type="EMBL" id="MNCJ02000329">
    <property type="protein sequence ID" value="KAF5769320.1"/>
    <property type="molecule type" value="Genomic_DNA"/>
</dbReference>
<gene>
    <name evidence="1" type="ORF">HanXRQr2_Chr14g0646861</name>
</gene>
<protein>
    <submittedName>
        <fullName evidence="1">Uncharacterized protein</fullName>
    </submittedName>
</protein>